<accession>A0A388SQH9</accession>
<feature type="compositionally biased region" description="Basic residues" evidence="1">
    <location>
        <begin position="97"/>
        <end position="110"/>
    </location>
</feature>
<organism evidence="2 3">
    <name type="scientific">Streptomyces spongiicola</name>
    <dbReference type="NCBI Taxonomy" id="1690221"/>
    <lineage>
        <taxon>Bacteria</taxon>
        <taxon>Bacillati</taxon>
        <taxon>Actinomycetota</taxon>
        <taxon>Actinomycetes</taxon>
        <taxon>Kitasatosporales</taxon>
        <taxon>Streptomycetaceae</taxon>
        <taxon>Streptomyces</taxon>
    </lineage>
</organism>
<dbReference type="AlphaFoldDB" id="A0A388SQH9"/>
<evidence type="ECO:0000313" key="3">
    <source>
        <dbReference type="Proteomes" id="UP000265354"/>
    </source>
</evidence>
<comment type="caution">
    <text evidence="2">The sequence shown here is derived from an EMBL/GenBank/DDBJ whole genome shotgun (WGS) entry which is preliminary data.</text>
</comment>
<protein>
    <submittedName>
        <fullName evidence="2">Uncharacterized protein</fullName>
    </submittedName>
</protein>
<gene>
    <name evidence="2" type="ORF">SSP531S_02900</name>
</gene>
<feature type="compositionally biased region" description="Low complexity" evidence="1">
    <location>
        <begin position="27"/>
        <end position="51"/>
    </location>
</feature>
<feature type="region of interest" description="Disordered" evidence="1">
    <location>
        <begin position="20"/>
        <end position="52"/>
    </location>
</feature>
<dbReference type="Proteomes" id="UP000265354">
    <property type="component" value="Unassembled WGS sequence"/>
</dbReference>
<evidence type="ECO:0000313" key="2">
    <source>
        <dbReference type="EMBL" id="GBP98897.1"/>
    </source>
</evidence>
<dbReference type="EMBL" id="BGZL01000001">
    <property type="protein sequence ID" value="GBP98897.1"/>
    <property type="molecule type" value="Genomic_DNA"/>
</dbReference>
<evidence type="ECO:0000256" key="1">
    <source>
        <dbReference type="SAM" id="MobiDB-lite"/>
    </source>
</evidence>
<reference evidence="2 3" key="1">
    <citation type="submission" date="2018-07" db="EMBL/GenBank/DDBJ databases">
        <title>Whole Genome Shotgun Sequence of Streptomyces spongiicola strain 531S.</title>
        <authorList>
            <person name="Dohra H."/>
            <person name="Kodani S."/>
        </authorList>
    </citation>
    <scope>NUCLEOTIDE SEQUENCE [LARGE SCALE GENOMIC DNA]</scope>
    <source>
        <strain evidence="2 3">531S</strain>
    </source>
</reference>
<sequence>MLWGGDDGCGIRQDGICRQDGMRRQDGAAARDAGAGPAPAAPGHPLRVRAYGPRRVRRRLPVVAGLRVRAYGPRRAGCRLSARVEAEPLADHDARLHRAAAQRASRRKPI</sequence>
<feature type="region of interest" description="Disordered" evidence="1">
    <location>
        <begin position="89"/>
        <end position="110"/>
    </location>
</feature>
<proteinExistence type="predicted"/>
<name>A0A388SQH9_9ACTN</name>